<dbReference type="EMBL" id="BAAALM010000016">
    <property type="protein sequence ID" value="GAA1216026.1"/>
    <property type="molecule type" value="Genomic_DNA"/>
</dbReference>
<accession>A0ABN1VL92</accession>
<protein>
    <submittedName>
        <fullName evidence="2">MFS transporter</fullName>
    </submittedName>
</protein>
<dbReference type="InterPro" id="IPR011701">
    <property type="entry name" value="MFS"/>
</dbReference>
<dbReference type="Pfam" id="PF07690">
    <property type="entry name" value="MFS_1"/>
    <property type="match status" value="1"/>
</dbReference>
<feature type="transmembrane region" description="Helical" evidence="1">
    <location>
        <begin position="270"/>
        <end position="288"/>
    </location>
</feature>
<feature type="transmembrane region" description="Helical" evidence="1">
    <location>
        <begin position="351"/>
        <end position="369"/>
    </location>
</feature>
<dbReference type="Gene3D" id="1.20.1250.20">
    <property type="entry name" value="MFS general substrate transporter like domains"/>
    <property type="match status" value="1"/>
</dbReference>
<keyword evidence="1" id="KW-1133">Transmembrane helix</keyword>
<feature type="transmembrane region" description="Helical" evidence="1">
    <location>
        <begin position="30"/>
        <end position="48"/>
    </location>
</feature>
<dbReference type="RefSeq" id="WP_253855725.1">
    <property type="nucleotide sequence ID" value="NZ_BAAALM010000016.1"/>
</dbReference>
<keyword evidence="1" id="KW-0472">Membrane</keyword>
<dbReference type="Proteomes" id="UP001500467">
    <property type="component" value="Unassembled WGS sequence"/>
</dbReference>
<gene>
    <name evidence="2" type="ORF">GCM10009675_42790</name>
</gene>
<dbReference type="InterPro" id="IPR036259">
    <property type="entry name" value="MFS_trans_sf"/>
</dbReference>
<dbReference type="PANTHER" id="PTHR23530">
    <property type="entry name" value="TRANSPORT PROTEIN-RELATED"/>
    <property type="match status" value="1"/>
</dbReference>
<keyword evidence="1" id="KW-0812">Transmembrane</keyword>
<dbReference type="SUPFAM" id="SSF103473">
    <property type="entry name" value="MFS general substrate transporter"/>
    <property type="match status" value="1"/>
</dbReference>
<dbReference type="PANTHER" id="PTHR23530:SF1">
    <property type="entry name" value="PERMEASE, MAJOR FACILITATOR SUPERFAMILY-RELATED"/>
    <property type="match status" value="1"/>
</dbReference>
<reference evidence="2 3" key="1">
    <citation type="journal article" date="2019" name="Int. J. Syst. Evol. Microbiol.">
        <title>The Global Catalogue of Microorganisms (GCM) 10K type strain sequencing project: providing services to taxonomists for standard genome sequencing and annotation.</title>
        <authorList>
            <consortium name="The Broad Institute Genomics Platform"/>
            <consortium name="The Broad Institute Genome Sequencing Center for Infectious Disease"/>
            <person name="Wu L."/>
            <person name="Ma J."/>
        </authorList>
    </citation>
    <scope>NUCLEOTIDE SEQUENCE [LARGE SCALE GENOMIC DNA]</scope>
    <source>
        <strain evidence="2 3">JCM 13022</strain>
    </source>
</reference>
<evidence type="ECO:0000256" key="1">
    <source>
        <dbReference type="SAM" id="Phobius"/>
    </source>
</evidence>
<dbReference type="InterPro" id="IPR053160">
    <property type="entry name" value="MFS_DHA3_Transporter"/>
</dbReference>
<keyword evidence="3" id="KW-1185">Reference proteome</keyword>
<sequence length="390" mass="39771">MLADAVPLYPLYALLFSAHGLSDAEISALLAVWSLTGVVAEVPTGALADRFSRTGSMAAGGAVQALAYVLWTAFPGFAAFAAGFVLWGVGGTLVSGAVEAWLYDSLVELGEPERFRRIYGRLDACELLAQVPAALGATVLLPLGGFELVGWVSVATCLGAATATVRLPEPARSDDGAVSAAGGVATTEPAEPGYVATLRAGIVAAARGPGVRSALLVVALLTSFDNIEEYFGLLAEDWHVPVQWVPLAVLGIPLAGAVGALIAARVRDAWATPLLAAGVVLFAVAGLWAHPAGLALVAVFYALYRAVLVVVEARLQERITSDARATVTSIAGVGTELAGLVLFAAWALAGLPAALVLAALIALAVTPGLRSRNPGPSGAVRPHTTGEGTR</sequence>
<evidence type="ECO:0000313" key="2">
    <source>
        <dbReference type="EMBL" id="GAA1216026.1"/>
    </source>
</evidence>
<comment type="caution">
    <text evidence="2">The sequence shown here is derived from an EMBL/GenBank/DDBJ whole genome shotgun (WGS) entry which is preliminary data.</text>
</comment>
<feature type="transmembrane region" description="Helical" evidence="1">
    <location>
        <begin position="244"/>
        <end position="263"/>
    </location>
</feature>
<name>A0ABN1VL92_9PSEU</name>
<proteinExistence type="predicted"/>
<organism evidence="2 3">
    <name type="scientific">Prauserella alba</name>
    <dbReference type="NCBI Taxonomy" id="176898"/>
    <lineage>
        <taxon>Bacteria</taxon>
        <taxon>Bacillati</taxon>
        <taxon>Actinomycetota</taxon>
        <taxon>Actinomycetes</taxon>
        <taxon>Pseudonocardiales</taxon>
        <taxon>Pseudonocardiaceae</taxon>
        <taxon>Prauserella</taxon>
    </lineage>
</organism>
<evidence type="ECO:0000313" key="3">
    <source>
        <dbReference type="Proteomes" id="UP001500467"/>
    </source>
</evidence>